<dbReference type="GO" id="GO:0032259">
    <property type="term" value="P:methylation"/>
    <property type="evidence" value="ECO:0007669"/>
    <property type="project" value="UniProtKB-KW"/>
</dbReference>
<dbReference type="InterPro" id="IPR012967">
    <property type="entry name" value="COMT_dimerisation"/>
</dbReference>
<dbReference type="Proteomes" id="UP001163823">
    <property type="component" value="Chromosome 13"/>
</dbReference>
<dbReference type="InterPro" id="IPR036388">
    <property type="entry name" value="WH-like_DNA-bd_sf"/>
</dbReference>
<dbReference type="EMBL" id="JARAOO010000013">
    <property type="protein sequence ID" value="KAJ7947040.1"/>
    <property type="molecule type" value="Genomic_DNA"/>
</dbReference>
<evidence type="ECO:0000256" key="6">
    <source>
        <dbReference type="PIRSR" id="PIRSR005739-1"/>
    </source>
</evidence>
<name>A0AAD7P9T6_QUISA</name>
<dbReference type="InterPro" id="IPR016461">
    <property type="entry name" value="COMT-like"/>
</dbReference>
<dbReference type="SUPFAM" id="SSF53335">
    <property type="entry name" value="S-adenosyl-L-methionine-dependent methyltransferases"/>
    <property type="match status" value="1"/>
</dbReference>
<dbReference type="KEGG" id="qsa:O6P43_031894"/>
<dbReference type="FunFam" id="3.40.50.150:FF:000057">
    <property type="entry name" value="O-methyltransferase ZRP4"/>
    <property type="match status" value="1"/>
</dbReference>
<dbReference type="PIRSF" id="PIRSF005739">
    <property type="entry name" value="O-mtase"/>
    <property type="match status" value="1"/>
</dbReference>
<evidence type="ECO:0000256" key="5">
    <source>
        <dbReference type="ARBA" id="ARBA00066355"/>
    </source>
</evidence>
<organism evidence="9 10">
    <name type="scientific">Quillaja saponaria</name>
    <name type="common">Soap bark tree</name>
    <dbReference type="NCBI Taxonomy" id="32244"/>
    <lineage>
        <taxon>Eukaryota</taxon>
        <taxon>Viridiplantae</taxon>
        <taxon>Streptophyta</taxon>
        <taxon>Embryophyta</taxon>
        <taxon>Tracheophyta</taxon>
        <taxon>Spermatophyta</taxon>
        <taxon>Magnoliopsida</taxon>
        <taxon>eudicotyledons</taxon>
        <taxon>Gunneridae</taxon>
        <taxon>Pentapetalae</taxon>
        <taxon>rosids</taxon>
        <taxon>fabids</taxon>
        <taxon>Fabales</taxon>
        <taxon>Quillajaceae</taxon>
        <taxon>Quillaja</taxon>
    </lineage>
</organism>
<keyword evidence="1" id="KW-0489">Methyltransferase</keyword>
<keyword evidence="10" id="KW-1185">Reference proteome</keyword>
<reference evidence="9" key="1">
    <citation type="journal article" date="2023" name="Science">
        <title>Elucidation of the pathway for biosynthesis of saponin adjuvants from the soapbark tree.</title>
        <authorList>
            <person name="Reed J."/>
            <person name="Orme A."/>
            <person name="El-Demerdash A."/>
            <person name="Owen C."/>
            <person name="Martin L.B.B."/>
            <person name="Misra R.C."/>
            <person name="Kikuchi S."/>
            <person name="Rejzek M."/>
            <person name="Martin A.C."/>
            <person name="Harkess A."/>
            <person name="Leebens-Mack J."/>
            <person name="Louveau T."/>
            <person name="Stephenson M.J."/>
            <person name="Osbourn A."/>
        </authorList>
    </citation>
    <scope>NUCLEOTIDE SEQUENCE</scope>
    <source>
        <strain evidence="9">S10</strain>
    </source>
</reference>
<keyword evidence="3" id="KW-0949">S-adenosyl-L-methionine</keyword>
<dbReference type="Pfam" id="PF08100">
    <property type="entry name" value="Dimerisation"/>
    <property type="match status" value="1"/>
</dbReference>
<dbReference type="FunFam" id="1.10.10.10:FF:000213">
    <property type="entry name" value="Coniferyl alcohol 9-O-methyltransferase"/>
    <property type="match status" value="1"/>
</dbReference>
<evidence type="ECO:0000256" key="4">
    <source>
        <dbReference type="ARBA" id="ARBA00050968"/>
    </source>
</evidence>
<evidence type="ECO:0000259" key="7">
    <source>
        <dbReference type="Pfam" id="PF00891"/>
    </source>
</evidence>
<dbReference type="Gene3D" id="1.10.10.10">
    <property type="entry name" value="Winged helix-like DNA-binding domain superfamily/Winged helix DNA-binding domain"/>
    <property type="match status" value="1"/>
</dbReference>
<feature type="domain" description="O-methyltransferase C-terminal" evidence="7">
    <location>
        <begin position="131"/>
        <end position="339"/>
    </location>
</feature>
<comment type="caution">
    <text evidence="9">The sequence shown here is derived from an EMBL/GenBank/DDBJ whole genome shotgun (WGS) entry which is preliminary data.</text>
</comment>
<evidence type="ECO:0000313" key="9">
    <source>
        <dbReference type="EMBL" id="KAJ7947040.1"/>
    </source>
</evidence>
<dbReference type="AlphaFoldDB" id="A0AAD7P9T6"/>
<dbReference type="EC" id="2.1.1.150" evidence="5"/>
<dbReference type="InterPro" id="IPR036390">
    <property type="entry name" value="WH_DNA-bd_sf"/>
</dbReference>
<evidence type="ECO:0000313" key="10">
    <source>
        <dbReference type="Proteomes" id="UP001163823"/>
    </source>
</evidence>
<gene>
    <name evidence="9" type="ORF">O6P43_031894</name>
</gene>
<dbReference type="PANTHER" id="PTHR11746">
    <property type="entry name" value="O-METHYLTRANSFERASE"/>
    <property type="match status" value="1"/>
</dbReference>
<accession>A0AAD7P9T6</accession>
<keyword evidence="2" id="KW-0808">Transferase</keyword>
<feature type="domain" description="O-methyltransferase dimerisation" evidence="8">
    <location>
        <begin position="21"/>
        <end position="110"/>
    </location>
</feature>
<dbReference type="InterPro" id="IPR029063">
    <property type="entry name" value="SAM-dependent_MTases_sf"/>
</dbReference>
<evidence type="ECO:0000259" key="8">
    <source>
        <dbReference type="Pfam" id="PF08100"/>
    </source>
</evidence>
<dbReference type="InterPro" id="IPR001077">
    <property type="entry name" value="COMT_C"/>
</dbReference>
<dbReference type="GO" id="GO:0046983">
    <property type="term" value="F:protein dimerization activity"/>
    <property type="evidence" value="ECO:0007669"/>
    <property type="project" value="InterPro"/>
</dbReference>
<comment type="catalytic activity">
    <reaction evidence="4">
        <text>a 7-hydroxyisoflavone + S-adenosyl-L-methionine = a 7-methoxyisoflavone + S-adenosyl-L-homocysteine + H(+)</text>
        <dbReference type="Rhea" id="RHEA:17933"/>
        <dbReference type="ChEBI" id="CHEBI:15378"/>
        <dbReference type="ChEBI" id="CHEBI:55465"/>
        <dbReference type="ChEBI" id="CHEBI:57856"/>
        <dbReference type="ChEBI" id="CHEBI:59789"/>
        <dbReference type="ChEBI" id="CHEBI:140356"/>
        <dbReference type="EC" id="2.1.1.150"/>
    </reaction>
</comment>
<evidence type="ECO:0000256" key="1">
    <source>
        <dbReference type="ARBA" id="ARBA00022603"/>
    </source>
</evidence>
<feature type="active site" description="Proton acceptor" evidence="6">
    <location>
        <position position="261"/>
    </location>
</feature>
<dbReference type="SUPFAM" id="SSF46785">
    <property type="entry name" value="Winged helix' DNA-binding domain"/>
    <property type="match status" value="1"/>
</dbReference>
<dbReference type="Gene3D" id="3.40.50.150">
    <property type="entry name" value="Vaccinia Virus protein VP39"/>
    <property type="match status" value="1"/>
</dbReference>
<dbReference type="PROSITE" id="PS51683">
    <property type="entry name" value="SAM_OMT_II"/>
    <property type="match status" value="1"/>
</dbReference>
<proteinExistence type="predicted"/>
<sequence>MDSINGNEASELLQAQTHLYKHMFNFISSMSLKCAIHLGIPDIIHKHGQPISLPELVSVLQIDPTKTGHVDRLMRLLVHDGFFAKTHVHDESKEQEAYVLTTPSKLLLKDKDPCFSSFVQAMLDPKIFISWHSMGDWLGGKELTPFEFSDGRDFWDWINQNPEHRKQFDETMDSDSKVISLALKDCKSVFEGLSSLLDVGGGTGTVAKTISEAFPHLKCTVLDLPNVVANLTGSENLNFVGGDMFQAIPPADAVLLKWILHDWDDDECIKILKNSKEAISSKGEGGKVIIIDIVINEKTEDHELTAAKLYFDMNMMVACNGQERNEKQWEKLLLEAGFRNYKITPIFGLKSLIEAYP</sequence>
<dbReference type="GO" id="GO:0033800">
    <property type="term" value="F:isoflavone 7-O-methyltransferase activity"/>
    <property type="evidence" value="ECO:0007669"/>
    <property type="project" value="UniProtKB-EC"/>
</dbReference>
<protein>
    <recommendedName>
        <fullName evidence="5">isoflavone 7-O-methyltransferase</fullName>
        <ecNumber evidence="5">2.1.1.150</ecNumber>
    </recommendedName>
</protein>
<evidence type="ECO:0000256" key="2">
    <source>
        <dbReference type="ARBA" id="ARBA00022679"/>
    </source>
</evidence>
<dbReference type="GO" id="GO:0009717">
    <property type="term" value="P:isoflavonoid biosynthetic process"/>
    <property type="evidence" value="ECO:0007669"/>
    <property type="project" value="UniProtKB-ARBA"/>
</dbReference>
<dbReference type="Pfam" id="PF00891">
    <property type="entry name" value="Methyltransf_2"/>
    <property type="match status" value="1"/>
</dbReference>
<evidence type="ECO:0000256" key="3">
    <source>
        <dbReference type="ARBA" id="ARBA00022691"/>
    </source>
</evidence>